<dbReference type="Pfam" id="PF24585">
    <property type="entry name" value="YunG"/>
    <property type="match status" value="1"/>
</dbReference>
<dbReference type="InterPro" id="IPR056238">
    <property type="entry name" value="YunG-like"/>
</dbReference>
<gene>
    <name evidence="2" type="ORF">BCF53_1405</name>
</gene>
<protein>
    <recommendedName>
        <fullName evidence="4">YunG</fullName>
    </recommendedName>
</protein>
<feature type="region of interest" description="Disordered" evidence="1">
    <location>
        <begin position="92"/>
        <end position="111"/>
    </location>
</feature>
<dbReference type="EMBL" id="SLZR01000040">
    <property type="protein sequence ID" value="TCS34785.1"/>
    <property type="molecule type" value="Genomic_DNA"/>
</dbReference>
<evidence type="ECO:0000256" key="1">
    <source>
        <dbReference type="SAM" id="MobiDB-lite"/>
    </source>
</evidence>
<name>A0A4R3HRY8_9GAMM</name>
<proteinExistence type="predicted"/>
<evidence type="ECO:0000313" key="3">
    <source>
        <dbReference type="Proteomes" id="UP000295793"/>
    </source>
</evidence>
<comment type="caution">
    <text evidence="2">The sequence shown here is derived from an EMBL/GenBank/DDBJ whole genome shotgun (WGS) entry which is preliminary data.</text>
</comment>
<accession>A0A4R3HRY8</accession>
<reference evidence="2 3" key="1">
    <citation type="submission" date="2019-03" db="EMBL/GenBank/DDBJ databases">
        <title>Genomic Encyclopedia of Archaeal and Bacterial Type Strains, Phase II (KMG-II): from individual species to whole genera.</title>
        <authorList>
            <person name="Goeker M."/>
        </authorList>
    </citation>
    <scope>NUCLEOTIDE SEQUENCE [LARGE SCALE GENOMIC DNA]</scope>
    <source>
        <strain evidence="2 3">DSM 15388</strain>
    </source>
</reference>
<keyword evidence="3" id="KW-1185">Reference proteome</keyword>
<evidence type="ECO:0000313" key="2">
    <source>
        <dbReference type="EMBL" id="TCS34785.1"/>
    </source>
</evidence>
<dbReference type="Proteomes" id="UP000295793">
    <property type="component" value="Unassembled WGS sequence"/>
</dbReference>
<dbReference type="AlphaFoldDB" id="A0A4R3HRY8"/>
<sequence length="136" mass="15321">MVSMNPSLDEVLKALRDSWSLESTEEPENWTPSNPSRGQCGVSSLIINDYFGGKLVLWKVYVGEEQVGFHYSNELPDGTPIDSTAEQFWENEELKEPSSFERPNRPPKNGADRYLILSSLVRSKLESNRVKAETAA</sequence>
<organism evidence="2 3">
    <name type="scientific">Reinekea marinisedimentorum</name>
    <dbReference type="NCBI Taxonomy" id="230495"/>
    <lineage>
        <taxon>Bacteria</taxon>
        <taxon>Pseudomonadati</taxon>
        <taxon>Pseudomonadota</taxon>
        <taxon>Gammaproteobacteria</taxon>
        <taxon>Oceanospirillales</taxon>
        <taxon>Saccharospirillaceae</taxon>
        <taxon>Reinekea</taxon>
    </lineage>
</organism>
<feature type="compositionally biased region" description="Basic and acidic residues" evidence="1">
    <location>
        <begin position="92"/>
        <end position="104"/>
    </location>
</feature>
<evidence type="ECO:0008006" key="4">
    <source>
        <dbReference type="Google" id="ProtNLM"/>
    </source>
</evidence>